<evidence type="ECO:0008006" key="4">
    <source>
        <dbReference type="Google" id="ProtNLM"/>
    </source>
</evidence>
<name>A0A851HSL7_9GAMM</name>
<organism evidence="2 3">
    <name type="scientific">Marinobacter adhaerens</name>
    <dbReference type="NCBI Taxonomy" id="1033846"/>
    <lineage>
        <taxon>Bacteria</taxon>
        <taxon>Pseudomonadati</taxon>
        <taxon>Pseudomonadota</taxon>
        <taxon>Gammaproteobacteria</taxon>
        <taxon>Pseudomonadales</taxon>
        <taxon>Marinobacteraceae</taxon>
        <taxon>Marinobacter</taxon>
    </lineage>
</organism>
<reference evidence="2 3" key="1">
    <citation type="submission" date="2020-03" db="EMBL/GenBank/DDBJ databases">
        <title>Metagenomic, metatranscriptomic, and metabolomic analyses revealed the key microbes and metabolic features during the fermentation of ganjang, Korean traditional soy sauce.</title>
        <authorList>
            <person name="Chun B.H."/>
            <person name="Jeon C.O."/>
        </authorList>
    </citation>
    <scope>NUCLEOTIDE SEQUENCE [LARGE SCALE GENOMIC DNA]</scope>
    <source>
        <strain evidence="2 3">KG14</strain>
    </source>
</reference>
<evidence type="ECO:0000313" key="3">
    <source>
        <dbReference type="Proteomes" id="UP000536442"/>
    </source>
</evidence>
<proteinExistence type="predicted"/>
<dbReference type="AlphaFoldDB" id="A0A851HSL7"/>
<feature type="region of interest" description="Disordered" evidence="1">
    <location>
        <begin position="23"/>
        <end position="47"/>
    </location>
</feature>
<sequence length="134" mass="15317">MKNHLNRSLLISTLILSGCSATETGQGLQTKPIQTEPETTEHVTKETEIQELKSRILDLEEKLSSVGEPATPNEGWKRVKNWRRLEVGMDYDSVEKILGPAHRIDGGIVANWYYKNGGRVNFYEGRIHRWEEPN</sequence>
<dbReference type="PROSITE" id="PS51257">
    <property type="entry name" value="PROKAR_LIPOPROTEIN"/>
    <property type="match status" value="1"/>
</dbReference>
<comment type="caution">
    <text evidence="2">The sequence shown here is derived from an EMBL/GenBank/DDBJ whole genome shotgun (WGS) entry which is preliminary data.</text>
</comment>
<protein>
    <recommendedName>
        <fullName evidence="4">Lipoprotein</fullName>
    </recommendedName>
</protein>
<evidence type="ECO:0000313" key="2">
    <source>
        <dbReference type="EMBL" id="NWN90282.1"/>
    </source>
</evidence>
<gene>
    <name evidence="2" type="ORF">HLV39_02055</name>
</gene>
<accession>A0A851HSL7</accession>
<keyword evidence="3" id="KW-1185">Reference proteome</keyword>
<dbReference type="EMBL" id="JABEVQ010000001">
    <property type="protein sequence ID" value="NWN90282.1"/>
    <property type="molecule type" value="Genomic_DNA"/>
</dbReference>
<dbReference type="Proteomes" id="UP000536442">
    <property type="component" value="Unassembled WGS sequence"/>
</dbReference>
<evidence type="ECO:0000256" key="1">
    <source>
        <dbReference type="SAM" id="MobiDB-lite"/>
    </source>
</evidence>
<feature type="compositionally biased region" description="Polar residues" evidence="1">
    <location>
        <begin position="23"/>
        <end position="37"/>
    </location>
</feature>